<name>A0A1Q1BFJ5_MAIZE</name>
<dbReference type="EMBL" id="CM000782">
    <property type="protein sequence ID" value="AQK87766.1"/>
    <property type="molecule type" value="Genomic_DNA"/>
</dbReference>
<protein>
    <submittedName>
        <fullName evidence="1">F-box protein</fullName>
    </submittedName>
</protein>
<gene>
    <name evidence="1" type="ORF">ZEAMMB73_Zm00001d038769</name>
</gene>
<proteinExistence type="predicted"/>
<evidence type="ECO:0000313" key="1">
    <source>
        <dbReference type="EMBL" id="AQK87766.1"/>
    </source>
</evidence>
<organism evidence="1">
    <name type="scientific">Zea mays</name>
    <name type="common">Maize</name>
    <dbReference type="NCBI Taxonomy" id="4577"/>
    <lineage>
        <taxon>Eukaryota</taxon>
        <taxon>Viridiplantae</taxon>
        <taxon>Streptophyta</taxon>
        <taxon>Embryophyta</taxon>
        <taxon>Tracheophyta</taxon>
        <taxon>Spermatophyta</taxon>
        <taxon>Magnoliopsida</taxon>
        <taxon>Liliopsida</taxon>
        <taxon>Poales</taxon>
        <taxon>Poaceae</taxon>
        <taxon>PACMAD clade</taxon>
        <taxon>Panicoideae</taxon>
        <taxon>Andropogonodae</taxon>
        <taxon>Andropogoneae</taxon>
        <taxon>Tripsacinae</taxon>
        <taxon>Zea</taxon>
    </lineage>
</organism>
<accession>A0A1Q1BFJ5</accession>
<reference evidence="1" key="1">
    <citation type="submission" date="2015-12" db="EMBL/GenBank/DDBJ databases">
        <title>Update maize B73 reference genome by single molecule sequencing technologies.</title>
        <authorList>
            <consortium name="Maize Genome Sequencing Project"/>
            <person name="Ware D."/>
        </authorList>
    </citation>
    <scope>NUCLEOTIDE SEQUENCE</scope>
    <source>
        <tissue evidence="1">Seedling</tissue>
    </source>
</reference>
<sequence length="11" mass="1100">MHSLVAAGLVC</sequence>